<proteinExistence type="predicted"/>
<dbReference type="Pfam" id="PF04542">
    <property type="entry name" value="Sigma70_r2"/>
    <property type="match status" value="1"/>
</dbReference>
<dbReference type="PANTHER" id="PTHR30385:SF4">
    <property type="entry name" value="RNA POLYMERASE SIGMA-E FACTOR"/>
    <property type="match status" value="1"/>
</dbReference>
<dbReference type="SUPFAM" id="SSF88946">
    <property type="entry name" value="Sigma2 domain of RNA polymerase sigma factors"/>
    <property type="match status" value="1"/>
</dbReference>
<dbReference type="InterPro" id="IPR014284">
    <property type="entry name" value="RNA_pol_sigma-70_dom"/>
</dbReference>
<dbReference type="SUPFAM" id="SSF88659">
    <property type="entry name" value="Sigma3 and sigma4 domains of RNA polymerase sigma factors"/>
    <property type="match status" value="2"/>
</dbReference>
<reference evidence="8 9" key="1">
    <citation type="submission" date="2020-03" db="EMBL/GenBank/DDBJ databases">
        <title>Nocardioides sp. nov., isolated from fish.</title>
        <authorList>
            <person name="Hyun D.-W."/>
            <person name="Bae J.-W."/>
        </authorList>
    </citation>
    <scope>NUCLEOTIDE SEQUENCE [LARGE SCALE GENOMIC DNA]</scope>
    <source>
        <strain evidence="8 9">HDW12A</strain>
    </source>
</reference>
<dbReference type="InterPro" id="IPR013325">
    <property type="entry name" value="RNA_pol_sigma_r2"/>
</dbReference>
<dbReference type="AlphaFoldDB" id="A0A6G7YD89"/>
<sequence length="277" mass="30613">MTASVSESFQPAILTRPERSQRTAELFESIVSERDAARRQDLLNEVVVLNMRVAKALAQRFSNRGVDADDLVQVASIGLVKAAERFEPAMGKDFLSFAVPTIRGELQRHFRDAGWVVRPTRRIQEARWRIAKVEAELTQSLGHVPSAEEVRTELDMSYEEYAEASSANGCFRPTSLDQPVSVEGDGTSLGDLLPAEGHELSASEARMALAPVIRKLSERDRQVVHLRFFEDMGQREIGLAIGVTQTQVSRILDRILADLHHYLTAAPGAGVEPQPAA</sequence>
<gene>
    <name evidence="8" type="ORF">G7071_03355</name>
</gene>
<evidence type="ECO:0000256" key="2">
    <source>
        <dbReference type="ARBA" id="ARBA00023082"/>
    </source>
</evidence>
<dbReference type="GO" id="GO:0016987">
    <property type="term" value="F:sigma factor activity"/>
    <property type="evidence" value="ECO:0007669"/>
    <property type="project" value="UniProtKB-KW"/>
</dbReference>
<dbReference type="RefSeq" id="WP_166314886.1">
    <property type="nucleotide sequence ID" value="NZ_CP049866.1"/>
</dbReference>
<evidence type="ECO:0000256" key="1">
    <source>
        <dbReference type="ARBA" id="ARBA00023015"/>
    </source>
</evidence>
<dbReference type="Proteomes" id="UP000502035">
    <property type="component" value="Chromosome"/>
</dbReference>
<dbReference type="Gene3D" id="1.20.140.160">
    <property type="match status" value="1"/>
</dbReference>
<dbReference type="EMBL" id="CP049866">
    <property type="protein sequence ID" value="QIK74611.1"/>
    <property type="molecule type" value="Genomic_DNA"/>
</dbReference>
<evidence type="ECO:0000313" key="8">
    <source>
        <dbReference type="EMBL" id="QIK74611.1"/>
    </source>
</evidence>
<keyword evidence="1" id="KW-0805">Transcription regulation</keyword>
<keyword evidence="3" id="KW-0238">DNA-binding</keyword>
<feature type="domain" description="RNA polymerase sigma-70 region 2" evidence="6">
    <location>
        <begin position="50"/>
        <end position="115"/>
    </location>
</feature>
<keyword evidence="4" id="KW-0804">Transcription</keyword>
<keyword evidence="9" id="KW-1185">Reference proteome</keyword>
<feature type="domain" description="RNA polymerase sigma-70 region 3" evidence="5">
    <location>
        <begin position="126"/>
        <end position="196"/>
    </location>
</feature>
<dbReference type="NCBIfam" id="TIGR02937">
    <property type="entry name" value="sigma70-ECF"/>
    <property type="match status" value="1"/>
</dbReference>
<evidence type="ECO:0000259" key="6">
    <source>
        <dbReference type="Pfam" id="PF04542"/>
    </source>
</evidence>
<dbReference type="InterPro" id="IPR007624">
    <property type="entry name" value="RNA_pol_sigma70_r3"/>
</dbReference>
<dbReference type="InterPro" id="IPR007627">
    <property type="entry name" value="RNA_pol_sigma70_r2"/>
</dbReference>
<evidence type="ECO:0000259" key="5">
    <source>
        <dbReference type="Pfam" id="PF04539"/>
    </source>
</evidence>
<dbReference type="PANTHER" id="PTHR30385">
    <property type="entry name" value="SIGMA FACTOR F FLAGELLAR"/>
    <property type="match status" value="1"/>
</dbReference>
<name>A0A6G7YD89_9ACTN</name>
<dbReference type="Pfam" id="PF04545">
    <property type="entry name" value="Sigma70_r4"/>
    <property type="match status" value="1"/>
</dbReference>
<dbReference type="CDD" id="cd06171">
    <property type="entry name" value="Sigma70_r4"/>
    <property type="match status" value="1"/>
</dbReference>
<feature type="domain" description="RNA polymerase sigma-70 region 4" evidence="7">
    <location>
        <begin position="213"/>
        <end position="259"/>
    </location>
</feature>
<dbReference type="GO" id="GO:0006352">
    <property type="term" value="P:DNA-templated transcription initiation"/>
    <property type="evidence" value="ECO:0007669"/>
    <property type="project" value="InterPro"/>
</dbReference>
<dbReference type="GO" id="GO:0003677">
    <property type="term" value="F:DNA binding"/>
    <property type="evidence" value="ECO:0007669"/>
    <property type="project" value="UniProtKB-KW"/>
</dbReference>
<dbReference type="PRINTS" id="PR00046">
    <property type="entry name" value="SIGMA70FCT"/>
</dbReference>
<evidence type="ECO:0000256" key="3">
    <source>
        <dbReference type="ARBA" id="ARBA00023125"/>
    </source>
</evidence>
<dbReference type="InterPro" id="IPR007630">
    <property type="entry name" value="RNA_pol_sigma70_r4"/>
</dbReference>
<dbReference type="Pfam" id="PF04539">
    <property type="entry name" value="Sigma70_r3"/>
    <property type="match status" value="1"/>
</dbReference>
<evidence type="ECO:0000256" key="4">
    <source>
        <dbReference type="ARBA" id="ARBA00023163"/>
    </source>
</evidence>
<organism evidence="8 9">
    <name type="scientific">Nocardioides piscis</name>
    <dbReference type="NCBI Taxonomy" id="2714938"/>
    <lineage>
        <taxon>Bacteria</taxon>
        <taxon>Bacillati</taxon>
        <taxon>Actinomycetota</taxon>
        <taxon>Actinomycetes</taxon>
        <taxon>Propionibacteriales</taxon>
        <taxon>Nocardioidaceae</taxon>
        <taxon>Nocardioides</taxon>
    </lineage>
</organism>
<evidence type="ECO:0000313" key="9">
    <source>
        <dbReference type="Proteomes" id="UP000502035"/>
    </source>
</evidence>
<dbReference type="InterPro" id="IPR000943">
    <property type="entry name" value="RNA_pol_sigma70"/>
</dbReference>
<dbReference type="KEGG" id="npi:G7071_03355"/>
<evidence type="ECO:0000259" key="7">
    <source>
        <dbReference type="Pfam" id="PF04545"/>
    </source>
</evidence>
<keyword evidence="2" id="KW-0731">Sigma factor</keyword>
<dbReference type="InterPro" id="IPR013324">
    <property type="entry name" value="RNA_pol_sigma_r3/r4-like"/>
</dbReference>
<accession>A0A6G7YD89</accession>
<dbReference type="Gene3D" id="1.20.120.1810">
    <property type="match status" value="1"/>
</dbReference>
<protein>
    <submittedName>
        <fullName evidence="8">Sigma-70 family RNA polymerase sigma factor</fullName>
    </submittedName>
</protein>